<gene>
    <name evidence="1" type="ORF">PHPALM_983</name>
</gene>
<keyword evidence="2" id="KW-1185">Reference proteome</keyword>
<sequence length="91" mass="10034">MGLEELVPGNTKRAKATAVGSFVKFLKTEGVTEEYCFVSVMDKFGMYLAFALTTRLTALNRLVPGKTKRAEVTAVGTFVKFLKTEGVTEEY</sequence>
<evidence type="ECO:0000313" key="1">
    <source>
        <dbReference type="EMBL" id="POM81095.1"/>
    </source>
</evidence>
<accession>A0A2P4YTF6</accession>
<protein>
    <submittedName>
        <fullName evidence="1">Uncharacterized protein</fullName>
    </submittedName>
</protein>
<name>A0A2P4YTF6_9STRA</name>
<feature type="non-terminal residue" evidence="1">
    <location>
        <position position="91"/>
    </location>
</feature>
<organism evidence="1 2">
    <name type="scientific">Phytophthora palmivora</name>
    <dbReference type="NCBI Taxonomy" id="4796"/>
    <lineage>
        <taxon>Eukaryota</taxon>
        <taxon>Sar</taxon>
        <taxon>Stramenopiles</taxon>
        <taxon>Oomycota</taxon>
        <taxon>Peronosporomycetes</taxon>
        <taxon>Peronosporales</taxon>
        <taxon>Peronosporaceae</taxon>
        <taxon>Phytophthora</taxon>
    </lineage>
</organism>
<evidence type="ECO:0000313" key="2">
    <source>
        <dbReference type="Proteomes" id="UP000237271"/>
    </source>
</evidence>
<dbReference type="EMBL" id="NCKW01000172">
    <property type="protein sequence ID" value="POM81095.1"/>
    <property type="molecule type" value="Genomic_DNA"/>
</dbReference>
<reference evidence="1 2" key="1">
    <citation type="journal article" date="2017" name="Genome Biol. Evol.">
        <title>Phytophthora megakarya and P. palmivora, closely related causal agents of cacao black pod rot, underwent increases in genome sizes and gene numbers by different mechanisms.</title>
        <authorList>
            <person name="Ali S.S."/>
            <person name="Shao J."/>
            <person name="Lary D.J."/>
            <person name="Kronmiller B."/>
            <person name="Shen D."/>
            <person name="Strem M.D."/>
            <person name="Amoako-Attah I."/>
            <person name="Akrofi A.Y."/>
            <person name="Begoude B.A."/>
            <person name="Ten Hoopen G.M."/>
            <person name="Coulibaly K."/>
            <person name="Kebe B.I."/>
            <person name="Melnick R.L."/>
            <person name="Guiltinan M.J."/>
            <person name="Tyler B.M."/>
            <person name="Meinhardt L.W."/>
            <person name="Bailey B.A."/>
        </authorList>
    </citation>
    <scope>NUCLEOTIDE SEQUENCE [LARGE SCALE GENOMIC DNA]</scope>
    <source>
        <strain evidence="2">sbr112.9</strain>
    </source>
</reference>
<dbReference type="Proteomes" id="UP000237271">
    <property type="component" value="Unassembled WGS sequence"/>
</dbReference>
<dbReference type="AlphaFoldDB" id="A0A2P4YTF6"/>
<proteinExistence type="predicted"/>
<comment type="caution">
    <text evidence="1">The sequence shown here is derived from an EMBL/GenBank/DDBJ whole genome shotgun (WGS) entry which is preliminary data.</text>
</comment>